<dbReference type="InterPro" id="IPR036513">
    <property type="entry name" value="STAS_dom_sf"/>
</dbReference>
<organism evidence="4 5">
    <name type="scientific">Anoxynatronum sibiricum</name>
    <dbReference type="NCBI Taxonomy" id="210623"/>
    <lineage>
        <taxon>Bacteria</taxon>
        <taxon>Bacillati</taxon>
        <taxon>Bacillota</taxon>
        <taxon>Clostridia</taxon>
        <taxon>Eubacteriales</taxon>
        <taxon>Clostridiaceae</taxon>
        <taxon>Anoxynatronum</taxon>
    </lineage>
</organism>
<dbReference type="NCBIfam" id="TIGR00377">
    <property type="entry name" value="ant_ant_sig"/>
    <property type="match status" value="1"/>
</dbReference>
<dbReference type="PANTHER" id="PTHR33495">
    <property type="entry name" value="ANTI-SIGMA FACTOR ANTAGONIST TM_1081-RELATED-RELATED"/>
    <property type="match status" value="1"/>
</dbReference>
<dbReference type="SUPFAM" id="SSF52091">
    <property type="entry name" value="SpoIIaa-like"/>
    <property type="match status" value="1"/>
</dbReference>
<dbReference type="CDD" id="cd07043">
    <property type="entry name" value="STAS_anti-anti-sigma_factors"/>
    <property type="match status" value="1"/>
</dbReference>
<dbReference type="EMBL" id="JBCITM010000005">
    <property type="protein sequence ID" value="MEN1760064.1"/>
    <property type="molecule type" value="Genomic_DNA"/>
</dbReference>
<dbReference type="InterPro" id="IPR003658">
    <property type="entry name" value="Anti-sigma_ant"/>
</dbReference>
<dbReference type="InterPro" id="IPR002645">
    <property type="entry name" value="STAS_dom"/>
</dbReference>
<evidence type="ECO:0000256" key="1">
    <source>
        <dbReference type="ARBA" id="ARBA00009013"/>
    </source>
</evidence>
<comment type="similarity">
    <text evidence="1 2">Belongs to the anti-sigma-factor antagonist family.</text>
</comment>
<evidence type="ECO:0000313" key="5">
    <source>
        <dbReference type="Proteomes" id="UP001407405"/>
    </source>
</evidence>
<dbReference type="Pfam" id="PF01740">
    <property type="entry name" value="STAS"/>
    <property type="match status" value="1"/>
</dbReference>
<evidence type="ECO:0000259" key="3">
    <source>
        <dbReference type="PROSITE" id="PS50801"/>
    </source>
</evidence>
<name>A0ABU9VSN1_9CLOT</name>
<feature type="domain" description="STAS" evidence="3">
    <location>
        <begin position="5"/>
        <end position="105"/>
    </location>
</feature>
<gene>
    <name evidence="4" type="ORF">AAIG11_06250</name>
</gene>
<proteinExistence type="inferred from homology"/>
<accession>A0ABU9VSN1</accession>
<reference evidence="4 5" key="1">
    <citation type="submission" date="2024-04" db="EMBL/GenBank/DDBJ databases">
        <title>Genome sequencing and metabolic network reconstruction of aminoacids and betaine degradation by Anoxynatronum sibiricum.</title>
        <authorList>
            <person name="Detkova E.N."/>
            <person name="Boltjanskaja Y.V."/>
            <person name="Mardanov A.V."/>
            <person name="Kevbrin V."/>
        </authorList>
    </citation>
    <scope>NUCLEOTIDE SEQUENCE [LARGE SCALE GENOMIC DNA]</scope>
    <source>
        <strain evidence="4 5">Z-7981</strain>
    </source>
</reference>
<evidence type="ECO:0000256" key="2">
    <source>
        <dbReference type="RuleBase" id="RU003749"/>
    </source>
</evidence>
<sequence>MALKIQKSFNEEEQLWVLVLEGEVDLHTAGILKKAVNEMLDEKKESIRIMGDQLEYIDSTGLSVFIGTLKQLQKENLNILVRNVKPSIKKLLNITGLDKILVVEN</sequence>
<protein>
    <recommendedName>
        <fullName evidence="2">Anti-sigma factor antagonist</fullName>
    </recommendedName>
</protein>
<dbReference type="PANTHER" id="PTHR33495:SF2">
    <property type="entry name" value="ANTI-SIGMA FACTOR ANTAGONIST TM_1081-RELATED"/>
    <property type="match status" value="1"/>
</dbReference>
<evidence type="ECO:0000313" key="4">
    <source>
        <dbReference type="EMBL" id="MEN1760064.1"/>
    </source>
</evidence>
<dbReference type="PROSITE" id="PS50801">
    <property type="entry name" value="STAS"/>
    <property type="match status" value="1"/>
</dbReference>
<dbReference type="Proteomes" id="UP001407405">
    <property type="component" value="Unassembled WGS sequence"/>
</dbReference>
<dbReference type="Gene3D" id="3.30.750.24">
    <property type="entry name" value="STAS domain"/>
    <property type="match status" value="1"/>
</dbReference>
<comment type="caution">
    <text evidence="4">The sequence shown here is derived from an EMBL/GenBank/DDBJ whole genome shotgun (WGS) entry which is preliminary data.</text>
</comment>
<dbReference type="RefSeq" id="WP_343185388.1">
    <property type="nucleotide sequence ID" value="NZ_JBCITM010000005.1"/>
</dbReference>
<keyword evidence="5" id="KW-1185">Reference proteome</keyword>